<keyword evidence="5 11" id="KW-0949">S-adenosyl-L-methionine</keyword>
<evidence type="ECO:0000313" key="14">
    <source>
        <dbReference type="Proteomes" id="UP000515159"/>
    </source>
</evidence>
<dbReference type="InterPro" id="IPR020598">
    <property type="entry name" value="rRNA_Ade_methylase_Trfase_N"/>
</dbReference>
<organism evidence="14 15">
    <name type="scientific">Geotrypetes seraphini</name>
    <name type="common">Gaboon caecilian</name>
    <name type="synonym">Caecilia seraphini</name>
    <dbReference type="NCBI Taxonomy" id="260995"/>
    <lineage>
        <taxon>Eukaryota</taxon>
        <taxon>Metazoa</taxon>
        <taxon>Chordata</taxon>
        <taxon>Craniata</taxon>
        <taxon>Vertebrata</taxon>
        <taxon>Euteleostomi</taxon>
        <taxon>Amphibia</taxon>
        <taxon>Gymnophiona</taxon>
        <taxon>Geotrypetes</taxon>
    </lineage>
</organism>
<evidence type="ECO:0000256" key="3">
    <source>
        <dbReference type="ARBA" id="ARBA00022603"/>
    </source>
</evidence>
<keyword evidence="2 12" id="KW-0698">rRNA processing</keyword>
<evidence type="ECO:0000256" key="4">
    <source>
        <dbReference type="ARBA" id="ARBA00022679"/>
    </source>
</evidence>
<dbReference type="Proteomes" id="UP000515159">
    <property type="component" value="Chromosome 3"/>
</dbReference>
<evidence type="ECO:0000256" key="6">
    <source>
        <dbReference type="ARBA" id="ARBA00022884"/>
    </source>
</evidence>
<dbReference type="GeneID" id="117356992"/>
<dbReference type="PANTHER" id="PTHR11727">
    <property type="entry name" value="DIMETHYLADENOSINE TRANSFERASE"/>
    <property type="match status" value="1"/>
</dbReference>
<keyword evidence="8" id="KW-0805">Transcription regulation</keyword>
<keyword evidence="14" id="KW-1185">Reference proteome</keyword>
<evidence type="ECO:0000256" key="5">
    <source>
        <dbReference type="ARBA" id="ARBA00022691"/>
    </source>
</evidence>
<evidence type="ECO:0000256" key="1">
    <source>
        <dbReference type="ARBA" id="ARBA00004173"/>
    </source>
</evidence>
<keyword evidence="9" id="KW-0496">Mitochondrion</keyword>
<keyword evidence="10" id="KW-0804">Transcription</keyword>
<feature type="binding site" evidence="11">
    <location>
        <position position="153"/>
    </location>
    <ligand>
        <name>S-adenosyl-L-methionine</name>
        <dbReference type="ChEBI" id="CHEBI:59789"/>
    </ligand>
</feature>
<dbReference type="Gene3D" id="3.40.50.150">
    <property type="entry name" value="Vaccinia Virus protein VP39"/>
    <property type="match status" value="1"/>
</dbReference>
<evidence type="ECO:0000259" key="13">
    <source>
        <dbReference type="SMART" id="SM00650"/>
    </source>
</evidence>
<dbReference type="CTD" id="64216"/>
<evidence type="ECO:0000256" key="10">
    <source>
        <dbReference type="ARBA" id="ARBA00023163"/>
    </source>
</evidence>
<evidence type="ECO:0000256" key="9">
    <source>
        <dbReference type="ARBA" id="ARBA00023128"/>
    </source>
</evidence>
<evidence type="ECO:0000256" key="11">
    <source>
        <dbReference type="PROSITE-ProRule" id="PRU01026"/>
    </source>
</evidence>
<dbReference type="RefSeq" id="XP_033792939.1">
    <property type="nucleotide sequence ID" value="XM_033937048.1"/>
</dbReference>
<dbReference type="Pfam" id="PF00398">
    <property type="entry name" value="RrnaAD"/>
    <property type="match status" value="2"/>
</dbReference>
<sequence length="400" mass="45487">MPLVQVSLSLLALRDSRRLLRQWRFPALGPGSRSKARCLAAEVRTRGVGLNEPASRCDDEAAVAEKALECRSFRRFIGNVALARTVTDSLVAGGLVDSGARVFECNPGPGILTQTLLDAGAQVVALESDKVFLPDLQALKNKLNGQLEVVHCDFFKLDPLSSGLMKPPVMFSEKLFETLGISRIPWTADVPVKVVGFFSESNERNKLWKLIYSLYEQISIFSYGRIELNMFISEKEYKKLIAKPGDMRNYSALSILFQLACDIQLLHMEPWCSFLTSRDKKLSVPKSVLVPNDHLCLVRLTPRRNLFTEHLFTINSTRFVLMVKMCLIKRRAKLFDKLNSWNIDEGQSLLKQLEIPNDVLTGNLYPEEYMRLFEAMVHHTDFYQSWIFNEVLESTQSMEL</sequence>
<name>A0A6P8Q9C2_GEOSA</name>
<dbReference type="KEGG" id="gsh:117356992"/>
<dbReference type="PIRSF" id="PIRSF027833">
    <property type="entry name" value="MtTFB2"/>
    <property type="match status" value="1"/>
</dbReference>
<dbReference type="OrthoDB" id="9895503at2759"/>
<evidence type="ECO:0000256" key="12">
    <source>
        <dbReference type="RuleBase" id="RU362106"/>
    </source>
</evidence>
<keyword evidence="4 11" id="KW-0808">Transferase</keyword>
<dbReference type="PROSITE" id="PS51689">
    <property type="entry name" value="SAM_RNA_A_N6_MT"/>
    <property type="match status" value="1"/>
</dbReference>
<keyword evidence="3 11" id="KW-0489">Methyltransferase</keyword>
<dbReference type="AlphaFoldDB" id="A0A6P8Q9C2"/>
<dbReference type="CDD" id="cd02440">
    <property type="entry name" value="AdoMet_MTases"/>
    <property type="match status" value="1"/>
</dbReference>
<feature type="binding site" evidence="11">
    <location>
        <position position="79"/>
    </location>
    <ligand>
        <name>S-adenosyl-L-methionine</name>
        <dbReference type="ChEBI" id="CHEBI:59789"/>
    </ligand>
</feature>
<comment type="caution">
    <text evidence="11">Lacks conserved residue(s) required for the propagation of feature annotation.</text>
</comment>
<dbReference type="InParanoid" id="A0A6P8Q9C2"/>
<dbReference type="GO" id="GO:0034246">
    <property type="term" value="F:mitochondrial transcription factor activity"/>
    <property type="evidence" value="ECO:0007669"/>
    <property type="project" value="TreeGrafter"/>
</dbReference>
<dbReference type="GO" id="GO:0003723">
    <property type="term" value="F:RNA binding"/>
    <property type="evidence" value="ECO:0007669"/>
    <property type="project" value="UniProtKB-UniRule"/>
</dbReference>
<reference evidence="15" key="1">
    <citation type="submission" date="2025-08" db="UniProtKB">
        <authorList>
            <consortium name="RefSeq"/>
        </authorList>
    </citation>
    <scope>IDENTIFICATION</scope>
</reference>
<feature type="domain" description="Ribosomal RNA adenine methylase transferase N-terminal" evidence="13">
    <location>
        <begin position="86"/>
        <end position="279"/>
    </location>
</feature>
<comment type="subcellular location">
    <subcellularLocation>
        <location evidence="1">Mitochondrion</location>
    </subcellularLocation>
</comment>
<dbReference type="GO" id="GO:0000179">
    <property type="term" value="F:rRNA (adenine-N6,N6-)-dimethyltransferase activity"/>
    <property type="evidence" value="ECO:0007669"/>
    <property type="project" value="UniProtKB-UniRule"/>
</dbReference>
<keyword evidence="6 11" id="KW-0694">RNA-binding</keyword>
<feature type="binding site" evidence="11">
    <location>
        <position position="127"/>
    </location>
    <ligand>
        <name>S-adenosyl-L-methionine</name>
        <dbReference type="ChEBI" id="CHEBI:59789"/>
    </ligand>
</feature>
<dbReference type="SUPFAM" id="SSF53335">
    <property type="entry name" value="S-adenosyl-L-methionine-dependent methyltransferases"/>
    <property type="match status" value="1"/>
</dbReference>
<evidence type="ECO:0000256" key="8">
    <source>
        <dbReference type="ARBA" id="ARBA00023015"/>
    </source>
</evidence>
<dbReference type="PANTHER" id="PTHR11727:SF13">
    <property type="entry name" value="DIMETHYLADENOSINE TRANSFERASE 2, MITOCHONDRIAL"/>
    <property type="match status" value="1"/>
</dbReference>
<dbReference type="InterPro" id="IPR029063">
    <property type="entry name" value="SAM-dependent_MTases_sf"/>
</dbReference>
<dbReference type="GO" id="GO:0005759">
    <property type="term" value="C:mitochondrial matrix"/>
    <property type="evidence" value="ECO:0007669"/>
    <property type="project" value="TreeGrafter"/>
</dbReference>
<comment type="similarity">
    <text evidence="11 12">Belongs to the class I-like SAM-binding methyltransferase superfamily. rRNA adenine N(6)-methyltransferase family.</text>
</comment>
<dbReference type="InterPro" id="IPR001737">
    <property type="entry name" value="KsgA/Erm"/>
</dbReference>
<protein>
    <recommendedName>
        <fullName evidence="12">rRNA adenine N(6)-methyltransferase</fullName>
        <ecNumber evidence="12">2.1.1.-</ecNumber>
    </recommendedName>
</protein>
<evidence type="ECO:0000313" key="15">
    <source>
        <dbReference type="RefSeq" id="XP_033792939.1"/>
    </source>
</evidence>
<dbReference type="FunCoup" id="A0A6P8Q9C2">
    <property type="interactions" value="1163"/>
</dbReference>
<dbReference type="EC" id="2.1.1.-" evidence="12"/>
<dbReference type="SMART" id="SM00650">
    <property type="entry name" value="rADc"/>
    <property type="match status" value="1"/>
</dbReference>
<evidence type="ECO:0000256" key="2">
    <source>
        <dbReference type="ARBA" id="ARBA00022552"/>
    </source>
</evidence>
<accession>A0A6P8Q9C2</accession>
<gene>
    <name evidence="15" type="primary">TFB2M</name>
</gene>
<keyword evidence="7" id="KW-0809">Transit peptide</keyword>
<proteinExistence type="inferred from homology"/>
<evidence type="ECO:0000256" key="7">
    <source>
        <dbReference type="ARBA" id="ARBA00022946"/>
    </source>
</evidence>
<dbReference type="GO" id="GO:0006391">
    <property type="term" value="P:transcription initiation at mitochondrial promoter"/>
    <property type="evidence" value="ECO:0007669"/>
    <property type="project" value="TreeGrafter"/>
</dbReference>